<dbReference type="Gene3D" id="3.30.1120.40">
    <property type="entry name" value="Stage V sporulation protein G"/>
    <property type="match status" value="1"/>
</dbReference>
<reference evidence="1" key="1">
    <citation type="submission" date="2021-02" db="EMBL/GenBank/DDBJ databases">
        <title>Genomic Encyclopedia of Type Strains, Phase IV (KMG-V): Genome sequencing to study the core and pangenomes of soil and plant-associated prokaryotes.</title>
        <authorList>
            <person name="Whitman W."/>
        </authorList>
    </citation>
    <scope>NUCLEOTIDE SEQUENCE</scope>
    <source>
        <strain evidence="1">USDA 406</strain>
    </source>
</reference>
<organism evidence="1 2">
    <name type="scientific">Bradyrhizobium elkanii</name>
    <dbReference type="NCBI Taxonomy" id="29448"/>
    <lineage>
        <taxon>Bacteria</taxon>
        <taxon>Pseudomonadati</taxon>
        <taxon>Pseudomonadota</taxon>
        <taxon>Alphaproteobacteria</taxon>
        <taxon>Hyphomicrobiales</taxon>
        <taxon>Nitrobacteraceae</taxon>
        <taxon>Bradyrhizobium</taxon>
    </lineage>
</organism>
<accession>A0A8I1YEW8</accession>
<dbReference type="EMBL" id="JAFICZ010000001">
    <property type="protein sequence ID" value="MBP1297465.1"/>
    <property type="molecule type" value="Genomic_DNA"/>
</dbReference>
<dbReference type="GO" id="GO:0030435">
    <property type="term" value="P:sporulation resulting in formation of a cellular spore"/>
    <property type="evidence" value="ECO:0007669"/>
    <property type="project" value="InterPro"/>
</dbReference>
<evidence type="ECO:0000313" key="1">
    <source>
        <dbReference type="EMBL" id="MBP1297465.1"/>
    </source>
</evidence>
<gene>
    <name evidence="1" type="ORF">JOH49_007218</name>
</gene>
<comment type="caution">
    <text evidence="1">The sequence shown here is derived from an EMBL/GenBank/DDBJ whole genome shotgun (WGS) entry which is preliminary data.</text>
</comment>
<dbReference type="Proteomes" id="UP000673383">
    <property type="component" value="Unassembled WGS sequence"/>
</dbReference>
<name>A0A8I1YEW8_BRAEL</name>
<dbReference type="RefSeq" id="WP_209945226.1">
    <property type="nucleotide sequence ID" value="NZ_JAFICZ010000001.1"/>
</dbReference>
<dbReference type="AlphaFoldDB" id="A0A8I1YEW8"/>
<sequence>MEMTAVPAFQITGVRLSPRTTVEWPVVAFFDVVIAGISIQRCRLLLVNEVLFVRGPAFDKKHNPSFGRVDFKDKETRRAITAAVMAIYNSMGGGVEREEIGGDQAARSGIIQFADAKRAAHA</sequence>
<proteinExistence type="predicted"/>
<dbReference type="InterPro" id="IPR036751">
    <property type="entry name" value="SpoVG_sf"/>
</dbReference>
<protein>
    <submittedName>
        <fullName evidence="1">Uncharacterized protein</fullName>
    </submittedName>
</protein>
<evidence type="ECO:0000313" key="2">
    <source>
        <dbReference type="Proteomes" id="UP000673383"/>
    </source>
</evidence>